<dbReference type="AlphaFoldDB" id="M2R091"/>
<keyword evidence="3" id="KW-1185">Reference proteome</keyword>
<name>M2R091_CERS8</name>
<dbReference type="Proteomes" id="UP000016930">
    <property type="component" value="Unassembled WGS sequence"/>
</dbReference>
<feature type="compositionally biased region" description="Polar residues" evidence="1">
    <location>
        <begin position="80"/>
        <end position="90"/>
    </location>
</feature>
<feature type="compositionally biased region" description="Basic and acidic residues" evidence="1">
    <location>
        <begin position="49"/>
        <end position="61"/>
    </location>
</feature>
<sequence>MPSPYLPHAPIDSILQLSRYRGAHPSNGKGLKPRTTRRPPYCWVQQARRASESGDREERGRGPAGSRCRRPGPEVPRRSSYGQPAASNSALDIPEEENCEEAARLNTVSFRFQPIPPIYADQLFD</sequence>
<evidence type="ECO:0000313" key="3">
    <source>
        <dbReference type="Proteomes" id="UP000016930"/>
    </source>
</evidence>
<gene>
    <name evidence="2" type="ORF">CERSUDRAFT_88801</name>
</gene>
<dbReference type="EMBL" id="KB445816">
    <property type="protein sequence ID" value="EMD31672.1"/>
    <property type="molecule type" value="Genomic_DNA"/>
</dbReference>
<dbReference type="HOGENOM" id="CLU_1992353_0_0_1"/>
<reference evidence="2 3" key="1">
    <citation type="journal article" date="2012" name="Proc. Natl. Acad. Sci. U.S.A.">
        <title>Comparative genomics of Ceriporiopsis subvermispora and Phanerochaete chrysosporium provide insight into selective ligninolysis.</title>
        <authorList>
            <person name="Fernandez-Fueyo E."/>
            <person name="Ruiz-Duenas F.J."/>
            <person name="Ferreira P."/>
            <person name="Floudas D."/>
            <person name="Hibbett D.S."/>
            <person name="Canessa P."/>
            <person name="Larrondo L.F."/>
            <person name="James T.Y."/>
            <person name="Seelenfreund D."/>
            <person name="Lobos S."/>
            <person name="Polanco R."/>
            <person name="Tello M."/>
            <person name="Honda Y."/>
            <person name="Watanabe T."/>
            <person name="Watanabe T."/>
            <person name="Ryu J.S."/>
            <person name="Kubicek C.P."/>
            <person name="Schmoll M."/>
            <person name="Gaskell J."/>
            <person name="Hammel K.E."/>
            <person name="St John F.J."/>
            <person name="Vanden Wymelenberg A."/>
            <person name="Sabat G."/>
            <person name="Splinter BonDurant S."/>
            <person name="Syed K."/>
            <person name="Yadav J.S."/>
            <person name="Doddapaneni H."/>
            <person name="Subramanian V."/>
            <person name="Lavin J.L."/>
            <person name="Oguiza J.A."/>
            <person name="Perez G."/>
            <person name="Pisabarro A.G."/>
            <person name="Ramirez L."/>
            <person name="Santoyo F."/>
            <person name="Master E."/>
            <person name="Coutinho P.M."/>
            <person name="Henrissat B."/>
            <person name="Lombard V."/>
            <person name="Magnuson J.K."/>
            <person name="Kuees U."/>
            <person name="Hori C."/>
            <person name="Igarashi K."/>
            <person name="Samejima M."/>
            <person name="Held B.W."/>
            <person name="Barry K.W."/>
            <person name="LaButti K.M."/>
            <person name="Lapidus A."/>
            <person name="Lindquist E.A."/>
            <person name="Lucas S.M."/>
            <person name="Riley R."/>
            <person name="Salamov A.A."/>
            <person name="Hoffmeister D."/>
            <person name="Schwenk D."/>
            <person name="Hadar Y."/>
            <person name="Yarden O."/>
            <person name="de Vries R.P."/>
            <person name="Wiebenga A."/>
            <person name="Stenlid J."/>
            <person name="Eastwood D."/>
            <person name="Grigoriev I.V."/>
            <person name="Berka R.M."/>
            <person name="Blanchette R.A."/>
            <person name="Kersten P."/>
            <person name="Martinez A.T."/>
            <person name="Vicuna R."/>
            <person name="Cullen D."/>
        </authorList>
    </citation>
    <scope>NUCLEOTIDE SEQUENCE [LARGE SCALE GENOMIC DNA]</scope>
    <source>
        <strain evidence="2 3">B</strain>
    </source>
</reference>
<evidence type="ECO:0000256" key="1">
    <source>
        <dbReference type="SAM" id="MobiDB-lite"/>
    </source>
</evidence>
<proteinExistence type="predicted"/>
<feature type="region of interest" description="Disordered" evidence="1">
    <location>
        <begin position="17"/>
        <end position="94"/>
    </location>
</feature>
<accession>M2R091</accession>
<organism evidence="2 3">
    <name type="scientific">Ceriporiopsis subvermispora (strain B)</name>
    <name type="common">White-rot fungus</name>
    <name type="synonym">Gelatoporia subvermispora</name>
    <dbReference type="NCBI Taxonomy" id="914234"/>
    <lineage>
        <taxon>Eukaryota</taxon>
        <taxon>Fungi</taxon>
        <taxon>Dikarya</taxon>
        <taxon>Basidiomycota</taxon>
        <taxon>Agaricomycotina</taxon>
        <taxon>Agaricomycetes</taxon>
        <taxon>Polyporales</taxon>
        <taxon>Gelatoporiaceae</taxon>
        <taxon>Gelatoporia</taxon>
    </lineage>
</organism>
<protein>
    <submittedName>
        <fullName evidence="2">Uncharacterized protein</fullName>
    </submittedName>
</protein>
<evidence type="ECO:0000313" key="2">
    <source>
        <dbReference type="EMBL" id="EMD31672.1"/>
    </source>
</evidence>